<dbReference type="PANTHER" id="PTHR44013:SF1">
    <property type="entry name" value="ZINC-TYPE ALCOHOL DEHYDROGENASE-LIKE PROTEIN C16A3.02C"/>
    <property type="match status" value="1"/>
</dbReference>
<dbReference type="SMART" id="SM00829">
    <property type="entry name" value="PKS_ER"/>
    <property type="match status" value="1"/>
</dbReference>
<proteinExistence type="predicted"/>
<dbReference type="CDD" id="cd08267">
    <property type="entry name" value="MDR1"/>
    <property type="match status" value="1"/>
</dbReference>
<organism evidence="2 3">
    <name type="scientific">Edaphobacter aggregans</name>
    <dbReference type="NCBI Taxonomy" id="570835"/>
    <lineage>
        <taxon>Bacteria</taxon>
        <taxon>Pseudomonadati</taxon>
        <taxon>Acidobacteriota</taxon>
        <taxon>Terriglobia</taxon>
        <taxon>Terriglobales</taxon>
        <taxon>Acidobacteriaceae</taxon>
        <taxon>Edaphobacter</taxon>
    </lineage>
</organism>
<dbReference type="SUPFAM" id="SSF50129">
    <property type="entry name" value="GroES-like"/>
    <property type="match status" value="1"/>
</dbReference>
<dbReference type="InterPro" id="IPR020843">
    <property type="entry name" value="ER"/>
</dbReference>
<dbReference type="InterPro" id="IPR052733">
    <property type="entry name" value="Chloroplast_QOR"/>
</dbReference>
<dbReference type="GO" id="GO:0016491">
    <property type="term" value="F:oxidoreductase activity"/>
    <property type="evidence" value="ECO:0007669"/>
    <property type="project" value="InterPro"/>
</dbReference>
<dbReference type="EMBL" id="RSDW01000001">
    <property type="protein sequence ID" value="RSL16755.1"/>
    <property type="molecule type" value="Genomic_DNA"/>
</dbReference>
<dbReference type="Gene3D" id="3.40.50.720">
    <property type="entry name" value="NAD(P)-binding Rossmann-like Domain"/>
    <property type="match status" value="1"/>
</dbReference>
<dbReference type="Pfam" id="PF13602">
    <property type="entry name" value="ADH_zinc_N_2"/>
    <property type="match status" value="1"/>
</dbReference>
<accession>A0A428MIK2</accession>
<evidence type="ECO:0000259" key="1">
    <source>
        <dbReference type="SMART" id="SM00829"/>
    </source>
</evidence>
<evidence type="ECO:0000313" key="2">
    <source>
        <dbReference type="EMBL" id="RSL16755.1"/>
    </source>
</evidence>
<protein>
    <submittedName>
        <fullName evidence="2">NADPH:quinone reductase-like Zn-dependent oxidoreductase</fullName>
    </submittedName>
</protein>
<feature type="domain" description="Enoyl reductase (ER)" evidence="1">
    <location>
        <begin position="10"/>
        <end position="320"/>
    </location>
</feature>
<dbReference type="InterPro" id="IPR036291">
    <property type="entry name" value="NAD(P)-bd_dom_sf"/>
</dbReference>
<gene>
    <name evidence="2" type="ORF">EDE15_2278</name>
</gene>
<dbReference type="InterPro" id="IPR013154">
    <property type="entry name" value="ADH-like_N"/>
</dbReference>
<keyword evidence="3" id="KW-1185">Reference proteome</keyword>
<dbReference type="RefSeq" id="WP_125485321.1">
    <property type="nucleotide sequence ID" value="NZ_RSDW01000001.1"/>
</dbReference>
<dbReference type="OrthoDB" id="9792162at2"/>
<dbReference type="PANTHER" id="PTHR44013">
    <property type="entry name" value="ZINC-TYPE ALCOHOL DEHYDROGENASE-LIKE PROTEIN C16A3.02C"/>
    <property type="match status" value="1"/>
</dbReference>
<dbReference type="AlphaFoldDB" id="A0A428MIK2"/>
<dbReference type="Gene3D" id="3.90.180.10">
    <property type="entry name" value="Medium-chain alcohol dehydrogenases, catalytic domain"/>
    <property type="match status" value="1"/>
</dbReference>
<dbReference type="SUPFAM" id="SSF51735">
    <property type="entry name" value="NAD(P)-binding Rossmann-fold domains"/>
    <property type="match status" value="1"/>
</dbReference>
<dbReference type="InterPro" id="IPR011032">
    <property type="entry name" value="GroES-like_sf"/>
</dbReference>
<dbReference type="PROSITE" id="PS01162">
    <property type="entry name" value="QOR_ZETA_CRYSTAL"/>
    <property type="match status" value="1"/>
</dbReference>
<evidence type="ECO:0000313" key="3">
    <source>
        <dbReference type="Proteomes" id="UP000269669"/>
    </source>
</evidence>
<dbReference type="Proteomes" id="UP000269669">
    <property type="component" value="Unassembled WGS sequence"/>
</dbReference>
<dbReference type="InterPro" id="IPR002364">
    <property type="entry name" value="Quin_OxRdtase/zeta-crystal_CS"/>
</dbReference>
<dbReference type="GO" id="GO:0008270">
    <property type="term" value="F:zinc ion binding"/>
    <property type="evidence" value="ECO:0007669"/>
    <property type="project" value="InterPro"/>
</dbReference>
<dbReference type="Pfam" id="PF08240">
    <property type="entry name" value="ADH_N"/>
    <property type="match status" value="1"/>
</dbReference>
<reference evidence="2 3" key="1">
    <citation type="submission" date="2018-12" db="EMBL/GenBank/DDBJ databases">
        <title>Sequencing of bacterial isolates from soil warming experiment in Harvard Forest, Massachusetts, USA.</title>
        <authorList>
            <person name="Deangelis K."/>
        </authorList>
    </citation>
    <scope>NUCLEOTIDE SEQUENCE [LARGE SCALE GENOMIC DNA]</scope>
    <source>
        <strain evidence="2 3">EB153</strain>
    </source>
</reference>
<sequence length="322" mass="34770">MKAIVYHDYGSPDVLQLEEIEKSTPGDKEVLIKVRAASVNPLDWHFIRGTPYIVRIVMTGLRKPKNTRLGVDVAGQVEAVGSAITQFKPGDEVFGTCRGAFAEYVCISESNLVIKPNNVTFEQAAAVPIAAFTALQGLRDKGKIQPGQKILVNGASGGIGTFAVQIAKSYGADVTGVCSTRNIDMVRSIGADQVIDYTKEDFTKSSQRYDLIFDAIGNHSLSARRRLLTPSGICVMAGGPSGRWKMGLASGIKALVWSQCSSRKLTGLLAKSSEEDLTILHDLMATGKVTPVIDRQYSLSELPDAIRYLEQGHARGKVVITL</sequence>
<comment type="caution">
    <text evidence="2">The sequence shown here is derived from an EMBL/GenBank/DDBJ whole genome shotgun (WGS) entry which is preliminary data.</text>
</comment>
<name>A0A428MIK2_9BACT</name>